<evidence type="ECO:0000256" key="12">
    <source>
        <dbReference type="ARBA" id="ARBA00030594"/>
    </source>
</evidence>
<name>G0QK01_ICHMU</name>
<evidence type="ECO:0000256" key="5">
    <source>
        <dbReference type="ARBA" id="ARBA00014184"/>
    </source>
</evidence>
<evidence type="ECO:0000313" key="16">
    <source>
        <dbReference type="EMBL" id="EGR34461.1"/>
    </source>
</evidence>
<evidence type="ECO:0000256" key="8">
    <source>
        <dbReference type="ARBA" id="ARBA00022794"/>
    </source>
</evidence>
<comment type="similarity">
    <text evidence="4 14">Belongs to the tubulin family.</text>
</comment>
<keyword evidence="7 14" id="KW-0547">Nucleotide-binding</keyword>
<dbReference type="InterPro" id="IPR017975">
    <property type="entry name" value="Tubulin_CS"/>
</dbReference>
<keyword evidence="9 14" id="KW-0342">GTP-binding</keyword>
<feature type="domain" description="Tubulin/FtsZ GTPase" evidence="15">
    <location>
        <begin position="71"/>
        <end position="270"/>
    </location>
</feature>
<dbReference type="SMART" id="SM00864">
    <property type="entry name" value="Tubulin"/>
    <property type="match status" value="1"/>
</dbReference>
<dbReference type="EMBL" id="GL983112">
    <property type="protein sequence ID" value="EGR34461.1"/>
    <property type="molecule type" value="Genomic_DNA"/>
</dbReference>
<dbReference type="InParanoid" id="G0QK01"/>
<dbReference type="InterPro" id="IPR036525">
    <property type="entry name" value="Tubulin/FtsZ_GTPase_sf"/>
</dbReference>
<dbReference type="PRINTS" id="PR01161">
    <property type="entry name" value="TUBULIN"/>
</dbReference>
<keyword evidence="17" id="KW-1185">Reference proteome</keyword>
<evidence type="ECO:0000259" key="15">
    <source>
        <dbReference type="SMART" id="SM00864"/>
    </source>
</evidence>
<dbReference type="SUPFAM" id="SSF55307">
    <property type="entry name" value="Tubulin C-terminal domain-like"/>
    <property type="match status" value="1"/>
</dbReference>
<dbReference type="eggNOG" id="KOG1374">
    <property type="taxonomic scope" value="Eukaryota"/>
</dbReference>
<dbReference type="InterPro" id="IPR008280">
    <property type="entry name" value="Tub_FtsZ_C"/>
</dbReference>
<comment type="function">
    <text evidence="13">Acts as a positive regulator of hedgehog signaling and regulates ciliary function.</text>
</comment>
<keyword evidence="11" id="KW-0966">Cell projection</keyword>
<dbReference type="OMA" id="CITEGHK"/>
<evidence type="ECO:0000256" key="9">
    <source>
        <dbReference type="ARBA" id="ARBA00023134"/>
    </source>
</evidence>
<dbReference type="SUPFAM" id="SSF52490">
    <property type="entry name" value="Tubulin nucleotide-binding domain-like"/>
    <property type="match status" value="1"/>
</dbReference>
<dbReference type="InterPro" id="IPR000217">
    <property type="entry name" value="Tubulin"/>
</dbReference>
<evidence type="ECO:0000256" key="10">
    <source>
        <dbReference type="ARBA" id="ARBA00023242"/>
    </source>
</evidence>
<dbReference type="GO" id="GO:0030030">
    <property type="term" value="P:cell projection organization"/>
    <property type="evidence" value="ECO:0007669"/>
    <property type="project" value="UniProtKB-KW"/>
</dbReference>
<dbReference type="GeneID" id="14910648"/>
<dbReference type="Gene3D" id="3.40.50.1440">
    <property type="entry name" value="Tubulin/FtsZ, GTPase domain"/>
    <property type="match status" value="1"/>
</dbReference>
<reference evidence="16 17" key="1">
    <citation type="submission" date="2011-07" db="EMBL/GenBank/DDBJ databases">
        <authorList>
            <person name="Coyne R."/>
            <person name="Brami D."/>
            <person name="Johnson J."/>
            <person name="Hostetler J."/>
            <person name="Hannick L."/>
            <person name="Clark T."/>
            <person name="Cassidy-Hanley D."/>
            <person name="Inman J."/>
        </authorList>
    </citation>
    <scope>NUCLEOTIDE SEQUENCE [LARGE SCALE GENOMIC DNA]</scope>
    <source>
        <strain evidence="16 17">G5</strain>
    </source>
</reference>
<dbReference type="CDD" id="cd02189">
    <property type="entry name" value="delta_zeta_tubulin-like"/>
    <property type="match status" value="1"/>
</dbReference>
<keyword evidence="8" id="KW-0970">Cilium biogenesis/degradation</keyword>
<dbReference type="InterPro" id="IPR002967">
    <property type="entry name" value="Delta_tubulin"/>
</dbReference>
<dbReference type="AlphaFoldDB" id="G0QK01"/>
<dbReference type="PANTHER" id="PTHR11588">
    <property type="entry name" value="TUBULIN"/>
    <property type="match status" value="1"/>
</dbReference>
<proteinExistence type="inferred from homology"/>
<evidence type="ECO:0000256" key="2">
    <source>
        <dbReference type="ARBA" id="ARBA00004123"/>
    </source>
</evidence>
<protein>
    <recommendedName>
        <fullName evidence="5">Tubulin delta chain</fullName>
    </recommendedName>
    <alternativeName>
        <fullName evidence="12">Delta-tubulin</fullName>
    </alternativeName>
</protein>
<dbReference type="GO" id="GO:0005874">
    <property type="term" value="C:microtubule"/>
    <property type="evidence" value="ECO:0007669"/>
    <property type="project" value="UniProtKB-KW"/>
</dbReference>
<dbReference type="GO" id="GO:0005634">
    <property type="term" value="C:nucleus"/>
    <property type="evidence" value="ECO:0007669"/>
    <property type="project" value="UniProtKB-SubCell"/>
</dbReference>
<evidence type="ECO:0000256" key="4">
    <source>
        <dbReference type="ARBA" id="ARBA00009636"/>
    </source>
</evidence>
<dbReference type="GO" id="GO:0007017">
    <property type="term" value="P:microtubule-based process"/>
    <property type="evidence" value="ECO:0007669"/>
    <property type="project" value="InterPro"/>
</dbReference>
<dbReference type="GO" id="GO:0005200">
    <property type="term" value="F:structural constituent of cytoskeleton"/>
    <property type="evidence" value="ECO:0007669"/>
    <property type="project" value="InterPro"/>
</dbReference>
<dbReference type="STRING" id="857967.G0QK01"/>
<sequence length="484" mass="56891">MGSLLIDIGQCGNQIGLQLLDYFDQTSGQYEDSYLKRQDYNLYHSIHIDTEPKIIKPITENRKKYSYINSKNVLYLQNGRGNNWCLGYMDEQKLIQRQQQQKKDEIEVKFNKFSENKIQYKNVQKINVNNNILKENTQMIENSTEIIRKEIERTDYFIGINMISSIGGGTGSGFGSRLLQEMREIFEDIELINTIVFPNKSGESTLQHYNCALSLSYMQEYSDCIIYFQNDKINTYLNYSQSKSVEKVIDLNNINQYIASNILNLMRINDYKNFNRFYFDILMDTAPMNDMKFVEIYSTPYYYNKTQSTGPECKWEKTLDCLLSQVNVDYQNQIVSTKDNEDNCGFEYDFMKNEQKKDVSITTQCILRGGDVQKNVKQNESLMKYINRKIVQTFNPVLWNCDNINYEYINEKANEGIDYKMILAISNRSNIAGIIQNINDIAQQKFKANAYLHWYYQYGLERSDFENSFLVLDNICNSYNNLKI</sequence>
<evidence type="ECO:0000256" key="13">
    <source>
        <dbReference type="ARBA" id="ARBA00046149"/>
    </source>
</evidence>
<evidence type="ECO:0000256" key="11">
    <source>
        <dbReference type="ARBA" id="ARBA00023273"/>
    </source>
</evidence>
<dbReference type="PROSITE" id="PS00227">
    <property type="entry name" value="TUBULIN"/>
    <property type="match status" value="1"/>
</dbReference>
<organism evidence="16 17">
    <name type="scientific">Ichthyophthirius multifiliis</name>
    <name type="common">White spot disease agent</name>
    <name type="synonym">Ich</name>
    <dbReference type="NCBI Taxonomy" id="5932"/>
    <lineage>
        <taxon>Eukaryota</taxon>
        <taxon>Sar</taxon>
        <taxon>Alveolata</taxon>
        <taxon>Ciliophora</taxon>
        <taxon>Intramacronucleata</taxon>
        <taxon>Oligohymenophorea</taxon>
        <taxon>Hymenostomatida</taxon>
        <taxon>Ophryoglenina</taxon>
        <taxon>Ichthyophthirius</taxon>
    </lineage>
</organism>
<dbReference type="OrthoDB" id="2588702at2759"/>
<evidence type="ECO:0000256" key="1">
    <source>
        <dbReference type="ARBA" id="ARBA00004114"/>
    </source>
</evidence>
<dbReference type="GO" id="GO:0005814">
    <property type="term" value="C:centriole"/>
    <property type="evidence" value="ECO:0007669"/>
    <property type="project" value="UniProtKB-SubCell"/>
</dbReference>
<dbReference type="InterPro" id="IPR003008">
    <property type="entry name" value="Tubulin_FtsZ_GTPase"/>
</dbReference>
<evidence type="ECO:0000313" key="17">
    <source>
        <dbReference type="Proteomes" id="UP000008983"/>
    </source>
</evidence>
<evidence type="ECO:0000256" key="6">
    <source>
        <dbReference type="ARBA" id="ARBA00022701"/>
    </source>
</evidence>
<dbReference type="RefSeq" id="XP_004039765.1">
    <property type="nucleotide sequence ID" value="XM_004039717.1"/>
</dbReference>
<keyword evidence="10" id="KW-0539">Nucleus</keyword>
<dbReference type="Proteomes" id="UP000008983">
    <property type="component" value="Unassembled WGS sequence"/>
</dbReference>
<accession>G0QK01</accession>
<gene>
    <name evidence="16" type="ORF">IMG5_010880</name>
</gene>
<evidence type="ECO:0000256" key="7">
    <source>
        <dbReference type="ARBA" id="ARBA00022741"/>
    </source>
</evidence>
<dbReference type="PRINTS" id="PR01224">
    <property type="entry name" value="DELTATUBULIN"/>
</dbReference>
<evidence type="ECO:0000256" key="14">
    <source>
        <dbReference type="RuleBase" id="RU000352"/>
    </source>
</evidence>
<evidence type="ECO:0000256" key="3">
    <source>
        <dbReference type="ARBA" id="ARBA00004138"/>
    </source>
</evidence>
<comment type="subcellular location">
    <subcellularLocation>
        <location evidence="3">Cell projection</location>
        <location evidence="3">Cilium</location>
    </subcellularLocation>
    <subcellularLocation>
        <location evidence="1">Cytoplasm</location>
        <location evidence="1">Cytoskeleton</location>
        <location evidence="1">Microtubule organizing center</location>
        <location evidence="1">Centrosome</location>
        <location evidence="1">Centriole</location>
    </subcellularLocation>
    <subcellularLocation>
        <location evidence="2">Nucleus</location>
    </subcellularLocation>
</comment>
<dbReference type="GO" id="GO:0005525">
    <property type="term" value="F:GTP binding"/>
    <property type="evidence" value="ECO:0007669"/>
    <property type="project" value="UniProtKB-UniRule"/>
</dbReference>
<dbReference type="GO" id="GO:0005929">
    <property type="term" value="C:cilium"/>
    <property type="evidence" value="ECO:0007669"/>
    <property type="project" value="UniProtKB-SubCell"/>
</dbReference>
<keyword evidence="6 14" id="KW-0493">Microtubule</keyword>
<dbReference type="Pfam" id="PF00091">
    <property type="entry name" value="Tubulin"/>
    <property type="match status" value="1"/>
</dbReference>